<dbReference type="InterPro" id="IPR029151">
    <property type="entry name" value="Sensor-like_sf"/>
</dbReference>
<feature type="domain" description="Methyl-accepting transducer" evidence="12">
    <location>
        <begin position="465"/>
        <end position="642"/>
    </location>
</feature>
<evidence type="ECO:0000313" key="15">
    <source>
        <dbReference type="Proteomes" id="UP000786183"/>
    </source>
</evidence>
<name>A0ABS7WQ03_9BACT</name>
<evidence type="ECO:0000256" key="8">
    <source>
        <dbReference type="ARBA" id="ARBA00029447"/>
    </source>
</evidence>
<comment type="caution">
    <text evidence="14">The sequence shown here is derived from an EMBL/GenBank/DDBJ whole genome shotgun (WGS) entry which is preliminary data.</text>
</comment>
<keyword evidence="3" id="KW-0145">Chemotaxis</keyword>
<dbReference type="PANTHER" id="PTHR32089">
    <property type="entry name" value="METHYL-ACCEPTING CHEMOTAXIS PROTEIN MCPB"/>
    <property type="match status" value="1"/>
</dbReference>
<dbReference type="Gene3D" id="3.30.450.20">
    <property type="entry name" value="PAS domain"/>
    <property type="match status" value="2"/>
</dbReference>
<evidence type="ECO:0000259" key="12">
    <source>
        <dbReference type="PROSITE" id="PS50111"/>
    </source>
</evidence>
<gene>
    <name evidence="14" type="ORF">AVCANL283_01725</name>
</gene>
<dbReference type="Proteomes" id="UP000786183">
    <property type="component" value="Unassembled WGS sequence"/>
</dbReference>
<dbReference type="Gene3D" id="1.10.287.950">
    <property type="entry name" value="Methyl-accepting chemotaxis protein"/>
    <property type="match status" value="1"/>
</dbReference>
<dbReference type="SMART" id="SM00283">
    <property type="entry name" value="MA"/>
    <property type="match status" value="1"/>
</dbReference>
<keyword evidence="5 11" id="KW-1133">Transmembrane helix</keyword>
<comment type="similarity">
    <text evidence="8">Belongs to the methyl-accepting chemotaxis (MCP) protein family.</text>
</comment>
<evidence type="ECO:0000256" key="2">
    <source>
        <dbReference type="ARBA" id="ARBA00022475"/>
    </source>
</evidence>
<dbReference type="Pfam" id="PF02743">
    <property type="entry name" value="dCache_1"/>
    <property type="match status" value="1"/>
</dbReference>
<proteinExistence type="inferred from homology"/>
<dbReference type="CDD" id="cd12913">
    <property type="entry name" value="PDC1_MCP_like"/>
    <property type="match status" value="1"/>
</dbReference>
<evidence type="ECO:0000256" key="1">
    <source>
        <dbReference type="ARBA" id="ARBA00004651"/>
    </source>
</evidence>
<feature type="coiled-coil region" evidence="10">
    <location>
        <begin position="455"/>
        <end position="503"/>
    </location>
</feature>
<dbReference type="SUPFAM" id="SSF58104">
    <property type="entry name" value="Methyl-accepting chemotaxis protein (MCP) signaling domain"/>
    <property type="match status" value="1"/>
</dbReference>
<evidence type="ECO:0000256" key="5">
    <source>
        <dbReference type="ARBA" id="ARBA00022989"/>
    </source>
</evidence>
<keyword evidence="4 11" id="KW-0812">Transmembrane</keyword>
<dbReference type="Pfam" id="PF00015">
    <property type="entry name" value="MCPsignal"/>
    <property type="match status" value="1"/>
</dbReference>
<evidence type="ECO:0000313" key="14">
    <source>
        <dbReference type="EMBL" id="MBZ7986837.1"/>
    </source>
</evidence>
<feature type="domain" description="HAMP" evidence="13">
    <location>
        <begin position="351"/>
        <end position="404"/>
    </location>
</feature>
<protein>
    <submittedName>
        <fullName evidence="14">Methyl-accepting chemotaxis protein</fullName>
    </submittedName>
</protein>
<dbReference type="InterPro" id="IPR004089">
    <property type="entry name" value="MCPsignal_dom"/>
</dbReference>
<evidence type="ECO:0000256" key="3">
    <source>
        <dbReference type="ARBA" id="ARBA00022500"/>
    </source>
</evidence>
<evidence type="ECO:0000256" key="11">
    <source>
        <dbReference type="SAM" id="Phobius"/>
    </source>
</evidence>
<evidence type="ECO:0000256" key="7">
    <source>
        <dbReference type="ARBA" id="ARBA00023224"/>
    </source>
</evidence>
<keyword evidence="2" id="KW-1003">Cell membrane</keyword>
<dbReference type="PROSITE" id="PS50885">
    <property type="entry name" value="HAMP"/>
    <property type="match status" value="1"/>
</dbReference>
<evidence type="ECO:0000256" key="4">
    <source>
        <dbReference type="ARBA" id="ARBA00022692"/>
    </source>
</evidence>
<comment type="subcellular location">
    <subcellularLocation>
        <location evidence="1">Cell membrane</location>
        <topology evidence="1">Multi-pass membrane protein</topology>
    </subcellularLocation>
</comment>
<dbReference type="InterPro" id="IPR003660">
    <property type="entry name" value="HAMP_dom"/>
</dbReference>
<organism evidence="14 15">
    <name type="scientific">Campylobacter canadensis</name>
    <dbReference type="NCBI Taxonomy" id="449520"/>
    <lineage>
        <taxon>Bacteria</taxon>
        <taxon>Pseudomonadati</taxon>
        <taxon>Campylobacterota</taxon>
        <taxon>Epsilonproteobacteria</taxon>
        <taxon>Campylobacterales</taxon>
        <taxon>Campylobacteraceae</taxon>
        <taxon>Campylobacter</taxon>
    </lineage>
</organism>
<feature type="transmembrane region" description="Helical" evidence="11">
    <location>
        <begin position="7"/>
        <end position="25"/>
    </location>
</feature>
<dbReference type="InterPro" id="IPR033479">
    <property type="entry name" value="dCache_1"/>
</dbReference>
<evidence type="ECO:0000256" key="10">
    <source>
        <dbReference type="SAM" id="Coils"/>
    </source>
</evidence>
<dbReference type="Gene3D" id="1.20.120.1530">
    <property type="match status" value="1"/>
</dbReference>
<sequence length="642" mass="72390">MKLAQKISLSMASLIIILLLILSFIENNNTKKIILNDYNSSIKQELKLKNAYINEYLQSRIKQIQNIANKFQIEKDFSIEKIQEIIKSNNEILDFKGIFIGLNNGNTYKAEIDKTFKLLQNFDGRTRAWYKEALLSKKAGISSVYLDISTKEQTSTIYAPIIINDKLKAVIGANILIKDFAHTITNIKSSEHINTIIIDKNKKVIASNDEKDLTKTSWLDNITLSNNDLFFTFTKDNKDYNAHCVFNTLAQYHICSTILNEVINNTLSSARNTTLLYFLIFTIIVISFLTFIVNYFLKPFAIINKALDDFFAFLNYKITNPSKININTKDEFFQMATLINNNINTTQDALKQDFKALEEALQNAKKIEMGDLSVRINLNPANPQLKKLKDVLNSMLQTLENKIGKDINTIEKIFKEYSNKNFTSKIANAKGAVELASNMLGEQIKQILKDNLLIAQELKNKSNILKNNVKEINDGAIKQANNLQESAAAIEQMSASMHSLNQQSREVIQNTEDIKNVIIIIKNIAEQINLLALNAAIEAARAKEHGRGFAVVADEVRKLAENTQMSLSEIEANVNILIQAINNMNSSINEQTQAITQINEAISTIDELTNINVEIAATTNEISNEVDLIASNAVNEVNKNKF</sequence>
<evidence type="ECO:0000259" key="13">
    <source>
        <dbReference type="PROSITE" id="PS50885"/>
    </source>
</evidence>
<dbReference type="SUPFAM" id="SSF103190">
    <property type="entry name" value="Sensory domain-like"/>
    <property type="match status" value="1"/>
</dbReference>
<keyword evidence="6 11" id="KW-0472">Membrane</keyword>
<reference evidence="14 15" key="1">
    <citation type="submission" date="2020-07" db="EMBL/GenBank/DDBJ databases">
        <title>Transfer of Campylobacter canadensis to the novel genus Avispirillum gen. nov., that also includes two novel species recovered from migratory waterfowl: Avispirillum anseris sp. nov. and Avispirillum brantae sp. nov.</title>
        <authorList>
            <person name="Miller W.G."/>
            <person name="Chapman M.H."/>
            <person name="Yee E."/>
            <person name="Inglis G.D."/>
        </authorList>
    </citation>
    <scope>NUCLEOTIDE SEQUENCE [LARGE SCALE GENOMIC DNA]</scope>
    <source>
        <strain evidence="14 15">L283</strain>
    </source>
</reference>
<evidence type="ECO:0000256" key="6">
    <source>
        <dbReference type="ARBA" id="ARBA00023136"/>
    </source>
</evidence>
<dbReference type="PANTHER" id="PTHR32089:SF112">
    <property type="entry name" value="LYSOZYME-LIKE PROTEIN-RELATED"/>
    <property type="match status" value="1"/>
</dbReference>
<keyword evidence="7 9" id="KW-0807">Transducer</keyword>
<feature type="coiled-coil region" evidence="10">
    <location>
        <begin position="340"/>
        <end position="367"/>
    </location>
</feature>
<dbReference type="EMBL" id="JACGBB010000003">
    <property type="protein sequence ID" value="MBZ7986837.1"/>
    <property type="molecule type" value="Genomic_DNA"/>
</dbReference>
<evidence type="ECO:0000256" key="9">
    <source>
        <dbReference type="PROSITE-ProRule" id="PRU00284"/>
    </source>
</evidence>
<keyword evidence="15" id="KW-1185">Reference proteome</keyword>
<feature type="transmembrane region" description="Helical" evidence="11">
    <location>
        <begin position="275"/>
        <end position="297"/>
    </location>
</feature>
<dbReference type="PROSITE" id="PS50111">
    <property type="entry name" value="CHEMOTAXIS_TRANSDUC_2"/>
    <property type="match status" value="1"/>
</dbReference>
<accession>A0ABS7WQ03</accession>
<keyword evidence="10" id="KW-0175">Coiled coil</keyword>